<accession>A0A2G5EL74</accession>
<dbReference type="InterPro" id="IPR036852">
    <property type="entry name" value="Peptidase_S8/S53_dom_sf"/>
</dbReference>
<dbReference type="GO" id="GO:0005576">
    <property type="term" value="C:extracellular region"/>
    <property type="evidence" value="ECO:0007669"/>
    <property type="project" value="UniProtKB-SubCell"/>
</dbReference>
<dbReference type="Gene3D" id="3.40.50.200">
    <property type="entry name" value="Peptidase S8/S53 domain"/>
    <property type="match status" value="1"/>
</dbReference>
<evidence type="ECO:0000313" key="14">
    <source>
        <dbReference type="EMBL" id="PIA56508.1"/>
    </source>
</evidence>
<comment type="subcellular location">
    <subcellularLocation>
        <location evidence="1">Secreted</location>
    </subcellularLocation>
</comment>
<dbReference type="InterPro" id="IPR000209">
    <property type="entry name" value="Peptidase_S8/S53_dom"/>
</dbReference>
<feature type="domain" description="Peptidase S8/S53" evidence="11">
    <location>
        <begin position="105"/>
        <end position="541"/>
    </location>
</feature>
<evidence type="ECO:0000259" key="13">
    <source>
        <dbReference type="Pfam" id="PF17766"/>
    </source>
</evidence>
<dbReference type="PANTHER" id="PTHR10795">
    <property type="entry name" value="PROPROTEIN CONVERTASE SUBTILISIN/KEXIN"/>
    <property type="match status" value="1"/>
</dbReference>
<dbReference type="InterPro" id="IPR015500">
    <property type="entry name" value="Peptidase_S8_subtilisin-rel"/>
</dbReference>
<reference evidence="14 15" key="1">
    <citation type="submission" date="2017-09" db="EMBL/GenBank/DDBJ databases">
        <title>WGS assembly of Aquilegia coerulea Goldsmith.</title>
        <authorList>
            <person name="Hodges S."/>
            <person name="Kramer E."/>
            <person name="Nordborg M."/>
            <person name="Tomkins J."/>
            <person name="Borevitz J."/>
            <person name="Derieg N."/>
            <person name="Yan J."/>
            <person name="Mihaltcheva S."/>
            <person name="Hayes R.D."/>
            <person name="Rokhsar D."/>
        </authorList>
    </citation>
    <scope>NUCLEOTIDE SEQUENCE [LARGE SCALE GENOMIC DNA]</scope>
    <source>
        <strain evidence="15">cv. Goldsmith</strain>
    </source>
</reference>
<feature type="active site" description="Charge relay system" evidence="9 10">
    <location>
        <position position="185"/>
    </location>
</feature>
<feature type="active site" description="Charge relay system" evidence="9 10">
    <location>
        <position position="114"/>
    </location>
</feature>
<keyword evidence="7 10" id="KW-0720">Serine protease</keyword>
<evidence type="ECO:0000313" key="15">
    <source>
        <dbReference type="Proteomes" id="UP000230069"/>
    </source>
</evidence>
<dbReference type="CDD" id="cd02120">
    <property type="entry name" value="PA_subtilisin_like"/>
    <property type="match status" value="1"/>
</dbReference>
<dbReference type="CDD" id="cd04852">
    <property type="entry name" value="Peptidases_S8_3"/>
    <property type="match status" value="1"/>
</dbReference>
<dbReference type="PROSITE" id="PS51892">
    <property type="entry name" value="SUBTILASE"/>
    <property type="match status" value="1"/>
</dbReference>
<evidence type="ECO:0000256" key="6">
    <source>
        <dbReference type="ARBA" id="ARBA00022801"/>
    </source>
</evidence>
<dbReference type="Gene3D" id="3.30.70.80">
    <property type="entry name" value="Peptidase S8 propeptide/proteinase inhibitor I9"/>
    <property type="match status" value="1"/>
</dbReference>
<keyword evidence="6 10" id="KW-0378">Hydrolase</keyword>
<keyword evidence="8" id="KW-0325">Glycoprotein</keyword>
<dbReference type="PRINTS" id="PR00723">
    <property type="entry name" value="SUBTILISIN"/>
</dbReference>
<dbReference type="EMBL" id="KZ305024">
    <property type="protein sequence ID" value="PIA56508.1"/>
    <property type="molecule type" value="Genomic_DNA"/>
</dbReference>
<evidence type="ECO:0000256" key="8">
    <source>
        <dbReference type="ARBA" id="ARBA00023180"/>
    </source>
</evidence>
<evidence type="ECO:0000256" key="4">
    <source>
        <dbReference type="ARBA" id="ARBA00022670"/>
    </source>
</evidence>
<dbReference type="AlphaFoldDB" id="A0A2G5EL74"/>
<dbReference type="InParanoid" id="A0A2G5EL74"/>
<evidence type="ECO:0000259" key="12">
    <source>
        <dbReference type="Pfam" id="PF05922"/>
    </source>
</evidence>
<dbReference type="Pfam" id="PF00082">
    <property type="entry name" value="Peptidase_S8"/>
    <property type="match status" value="1"/>
</dbReference>
<dbReference type="PROSITE" id="PS00138">
    <property type="entry name" value="SUBTILASE_SER"/>
    <property type="match status" value="1"/>
</dbReference>
<keyword evidence="3" id="KW-0964">Secreted</keyword>
<keyword evidence="5" id="KW-0732">Signal</keyword>
<feature type="active site" description="Charge relay system" evidence="9 10">
    <location>
        <position position="505"/>
    </location>
</feature>
<dbReference type="InterPro" id="IPR034197">
    <property type="entry name" value="Peptidases_S8_3"/>
</dbReference>
<feature type="domain" description="Inhibitor I9" evidence="12">
    <location>
        <begin position="1"/>
        <end position="82"/>
    </location>
</feature>
<dbReference type="InterPro" id="IPR023828">
    <property type="entry name" value="Peptidase_S8_Ser-AS"/>
</dbReference>
<evidence type="ECO:0000256" key="9">
    <source>
        <dbReference type="PIRSR" id="PIRSR615500-1"/>
    </source>
</evidence>
<proteinExistence type="inferred from homology"/>
<dbReference type="Proteomes" id="UP000230069">
    <property type="component" value="Unassembled WGS sequence"/>
</dbReference>
<dbReference type="InterPro" id="IPR010259">
    <property type="entry name" value="S8pro/Inhibitor_I9"/>
</dbReference>
<dbReference type="STRING" id="218851.A0A2G5EL74"/>
<dbReference type="FunFam" id="3.40.50.200:FF:000006">
    <property type="entry name" value="Subtilisin-like protease SBT1.5"/>
    <property type="match status" value="1"/>
</dbReference>
<dbReference type="GO" id="GO:0004252">
    <property type="term" value="F:serine-type endopeptidase activity"/>
    <property type="evidence" value="ECO:0007669"/>
    <property type="project" value="UniProtKB-UniRule"/>
</dbReference>
<dbReference type="Pfam" id="PF17766">
    <property type="entry name" value="fn3_6"/>
    <property type="match status" value="1"/>
</dbReference>
<gene>
    <name evidence="14" type="ORF">AQUCO_00700686v1</name>
</gene>
<dbReference type="FunFam" id="3.30.70.80:FF:000003">
    <property type="entry name" value="Subtilisin-like protease SBT1.9"/>
    <property type="match status" value="1"/>
</dbReference>
<name>A0A2G5EL74_AQUCA</name>
<comment type="similarity">
    <text evidence="2 10">Belongs to the peptidase S8 family.</text>
</comment>
<sequence length="723" mass="77530">MDKSAMPKAFATHHDWYSATVDSIEVTDASNTETPNYKPKLLYSYNNAIHGFSAVLSFEELQKLQKYPGFVSAYLDKTVKLDTTHTFEFLSLNTESGLWPASNYGKDVIVGMIDSGVWPESKSFNDDGMTDVPTRWKGICQVGDNFNSSMCNRKLIGARYFTKGAKATNHNAIGDLDSPRDTFGHGTHTSSTVAGNYVEGVSFFGYAKGTARGIAPRARVAMYKVAGTVGASSDILAGMDQAIADGVDVISISMGINFVPLYEDPIAIAAFAAMEKGVFVSSSAGNDGPYPMSLHNGTPWLLTVGAGTIDRQFSAILTLGNGMSTTGWSAFPANALLVDVPLVYNETFMACDSSELLLEASDKIVICDDKFGNLESQIHQVTLSKVAGAIFISNNSRYLEVGGLPCPGLVINPINTRLLIYYAKSNTNPTVTMKFQHDLLGVQPAPAVAFYSSRGPSPTYPAILKPDLMAPGSKVLAAWVPTSPAAELGSNLVLSSDYIAISGTSMACPHAAGVAALLKGVHPDWSPAAIRSAMMTTASQVDNSYSFIRDNGANLTYATPLAMGAGQIDPNKALDPGLIYDTNAKDYINHLCFMNFTREQILTITRTSSFNCSTATSSSDLNYPSFMAFLNNTSSTTHEFSRTVTNVGDGASTYKVTLTVPPGTSISVTPDTLAFSEKNEKLSFSVSMDIQQMNATISYGSMVWEDDGAKHTVRSPIVVYRVV</sequence>
<dbReference type="Pfam" id="PF05922">
    <property type="entry name" value="Inhibitor_I9"/>
    <property type="match status" value="1"/>
</dbReference>
<dbReference type="Gene3D" id="3.50.30.30">
    <property type="match status" value="1"/>
</dbReference>
<dbReference type="FunCoup" id="A0A2G5EL74">
    <property type="interactions" value="2"/>
</dbReference>
<evidence type="ECO:0008006" key="16">
    <source>
        <dbReference type="Google" id="ProtNLM"/>
    </source>
</evidence>
<dbReference type="InterPro" id="IPR045051">
    <property type="entry name" value="SBT"/>
</dbReference>
<protein>
    <recommendedName>
        <fullName evidence="16">Subtilisin-like protease fibronectin type-III domain-containing protein</fullName>
    </recommendedName>
</protein>
<evidence type="ECO:0000256" key="7">
    <source>
        <dbReference type="ARBA" id="ARBA00022825"/>
    </source>
</evidence>
<evidence type="ECO:0000256" key="1">
    <source>
        <dbReference type="ARBA" id="ARBA00004613"/>
    </source>
</evidence>
<organism evidence="14 15">
    <name type="scientific">Aquilegia coerulea</name>
    <name type="common">Rocky mountain columbine</name>
    <dbReference type="NCBI Taxonomy" id="218851"/>
    <lineage>
        <taxon>Eukaryota</taxon>
        <taxon>Viridiplantae</taxon>
        <taxon>Streptophyta</taxon>
        <taxon>Embryophyta</taxon>
        <taxon>Tracheophyta</taxon>
        <taxon>Spermatophyta</taxon>
        <taxon>Magnoliopsida</taxon>
        <taxon>Ranunculales</taxon>
        <taxon>Ranunculaceae</taxon>
        <taxon>Thalictroideae</taxon>
        <taxon>Aquilegia</taxon>
    </lineage>
</organism>
<evidence type="ECO:0000256" key="10">
    <source>
        <dbReference type="PROSITE-ProRule" id="PRU01240"/>
    </source>
</evidence>
<evidence type="ECO:0000256" key="2">
    <source>
        <dbReference type="ARBA" id="ARBA00011073"/>
    </source>
</evidence>
<dbReference type="Gene3D" id="2.60.40.2310">
    <property type="match status" value="1"/>
</dbReference>
<dbReference type="InterPro" id="IPR037045">
    <property type="entry name" value="S8pro/Inhibitor_I9_sf"/>
</dbReference>
<evidence type="ECO:0000256" key="3">
    <source>
        <dbReference type="ARBA" id="ARBA00022525"/>
    </source>
</evidence>
<dbReference type="OrthoDB" id="206201at2759"/>
<dbReference type="InterPro" id="IPR041469">
    <property type="entry name" value="Subtilisin-like_FN3"/>
</dbReference>
<keyword evidence="4 10" id="KW-0645">Protease</keyword>
<dbReference type="SUPFAM" id="SSF52743">
    <property type="entry name" value="Subtilisin-like"/>
    <property type="match status" value="1"/>
</dbReference>
<evidence type="ECO:0000256" key="5">
    <source>
        <dbReference type="ARBA" id="ARBA00022729"/>
    </source>
</evidence>
<feature type="domain" description="Subtilisin-like protease fibronectin type-III" evidence="13">
    <location>
        <begin position="620"/>
        <end position="719"/>
    </location>
</feature>
<dbReference type="GO" id="GO:0006508">
    <property type="term" value="P:proteolysis"/>
    <property type="evidence" value="ECO:0007669"/>
    <property type="project" value="UniProtKB-KW"/>
</dbReference>
<evidence type="ECO:0000259" key="11">
    <source>
        <dbReference type="Pfam" id="PF00082"/>
    </source>
</evidence>
<keyword evidence="15" id="KW-1185">Reference proteome</keyword>